<evidence type="ECO:0000256" key="1">
    <source>
        <dbReference type="SAM" id="MobiDB-lite"/>
    </source>
</evidence>
<dbReference type="EMBL" id="CP003179">
    <property type="protein sequence ID" value="AEW04731.1"/>
    <property type="molecule type" value="Genomic_DNA"/>
</dbReference>
<evidence type="ECO:0000313" key="4">
    <source>
        <dbReference type="Proteomes" id="UP000005439"/>
    </source>
</evidence>
<keyword evidence="4" id="KW-1185">Reference proteome</keyword>
<feature type="signal peptide" evidence="2">
    <location>
        <begin position="1"/>
        <end position="23"/>
    </location>
</feature>
<evidence type="ECO:0000256" key="2">
    <source>
        <dbReference type="SAM" id="SignalP"/>
    </source>
</evidence>
<gene>
    <name evidence="3" type="ordered locus">Sulac_1231</name>
</gene>
<feature type="region of interest" description="Disordered" evidence="1">
    <location>
        <begin position="214"/>
        <end position="236"/>
    </location>
</feature>
<keyword evidence="2" id="KW-0732">Signal</keyword>
<evidence type="ECO:0000313" key="3">
    <source>
        <dbReference type="EMBL" id="AEW04731.1"/>
    </source>
</evidence>
<dbReference type="PATRIC" id="fig|679936.5.peg.1289"/>
<evidence type="ECO:0008006" key="5">
    <source>
        <dbReference type="Google" id="ProtNLM"/>
    </source>
</evidence>
<proteinExistence type="predicted"/>
<accession>G8TV91</accession>
<dbReference type="STRING" id="679936.Sulac_1231"/>
<feature type="chain" id="PRO_5039463193" description="SAF domain-containing protein" evidence="2">
    <location>
        <begin position="24"/>
        <end position="236"/>
    </location>
</feature>
<protein>
    <recommendedName>
        <fullName evidence="5">SAF domain-containing protein</fullName>
    </recommendedName>
</protein>
<name>G8TV91_SULAD</name>
<dbReference type="CDD" id="cd11614">
    <property type="entry name" value="SAF_CpaB_FlgA_like"/>
    <property type="match status" value="1"/>
</dbReference>
<organism evidence="3 4">
    <name type="scientific">Sulfobacillus acidophilus (strain ATCC 700253 / DSM 10332 / NAL)</name>
    <dbReference type="NCBI Taxonomy" id="679936"/>
    <lineage>
        <taxon>Bacteria</taxon>
        <taxon>Bacillati</taxon>
        <taxon>Bacillota</taxon>
        <taxon>Clostridia</taxon>
        <taxon>Eubacteriales</taxon>
        <taxon>Clostridiales Family XVII. Incertae Sedis</taxon>
        <taxon>Sulfobacillus</taxon>
    </lineage>
</organism>
<feature type="compositionally biased region" description="Pro residues" evidence="1">
    <location>
        <begin position="215"/>
        <end position="236"/>
    </location>
</feature>
<dbReference type="KEGG" id="sap:Sulac_1231"/>
<dbReference type="Proteomes" id="UP000005439">
    <property type="component" value="Chromosome"/>
</dbReference>
<reference evidence="3 4" key="2">
    <citation type="journal article" date="2012" name="Stand. Genomic Sci.">
        <title>Complete genome sequence of the moderately thermophilic mineral-sulfide-oxidizing firmicute Sulfobacillus acidophilus type strain (NAL(T)).</title>
        <authorList>
            <person name="Anderson I."/>
            <person name="Chertkov O."/>
            <person name="Chen A."/>
            <person name="Saunders E."/>
            <person name="Lapidus A."/>
            <person name="Nolan M."/>
            <person name="Lucas S."/>
            <person name="Hammon N."/>
            <person name="Deshpande S."/>
            <person name="Cheng J.F."/>
            <person name="Han C."/>
            <person name="Tapia R."/>
            <person name="Goodwin L.A."/>
            <person name="Pitluck S."/>
            <person name="Liolios K."/>
            <person name="Pagani I."/>
            <person name="Ivanova N."/>
            <person name="Mikhailova N."/>
            <person name="Pati A."/>
            <person name="Palaniappan K."/>
            <person name="Land M."/>
            <person name="Pan C."/>
            <person name="Rohde M."/>
            <person name="Pukall R."/>
            <person name="Goker M."/>
            <person name="Detter J.C."/>
            <person name="Woyke T."/>
            <person name="Bristow J."/>
            <person name="Eisen J.A."/>
            <person name="Markowitz V."/>
            <person name="Hugenholtz P."/>
            <person name="Kyrpides N.C."/>
            <person name="Klenk H.P."/>
            <person name="Mavromatis K."/>
        </authorList>
    </citation>
    <scope>NUCLEOTIDE SEQUENCE [LARGE SCALE GENOMIC DNA]</scope>
    <source>
        <strain evidence="4">ATCC 700253 / DSM 10332 / NAL</strain>
    </source>
</reference>
<dbReference type="HOGENOM" id="CLU_1174934_0_0_9"/>
<reference evidence="4" key="1">
    <citation type="submission" date="2011-12" db="EMBL/GenBank/DDBJ databases">
        <title>The complete genome of chromosome of Sulfobacillus acidophilus DSM 10332.</title>
        <authorList>
            <person name="Lucas S."/>
            <person name="Han J."/>
            <person name="Lapidus A."/>
            <person name="Bruce D."/>
            <person name="Goodwin L."/>
            <person name="Pitluck S."/>
            <person name="Peters L."/>
            <person name="Kyrpides N."/>
            <person name="Mavromatis K."/>
            <person name="Ivanova N."/>
            <person name="Mikhailova N."/>
            <person name="Chertkov O."/>
            <person name="Saunders E."/>
            <person name="Detter J.C."/>
            <person name="Tapia R."/>
            <person name="Han C."/>
            <person name="Land M."/>
            <person name="Hauser L."/>
            <person name="Markowitz V."/>
            <person name="Cheng J.-F."/>
            <person name="Hugenholtz P."/>
            <person name="Woyke T."/>
            <person name="Wu D."/>
            <person name="Pukall R."/>
            <person name="Gehrich-Schroeter G."/>
            <person name="Schneider S."/>
            <person name="Klenk H.-P."/>
            <person name="Eisen J.A."/>
        </authorList>
    </citation>
    <scope>NUCLEOTIDE SEQUENCE [LARGE SCALE GENOMIC DNA]</scope>
    <source>
        <strain evidence="4">ATCC 700253 / DSM 10332 / NAL</strain>
    </source>
</reference>
<sequence length="236" mass="23992">MHNAIKFVIATSIAGAATFAAWHATRPAALTSVAVVTQPVAAWTPLSPTSVAWLRVANPPAGAITQPQAMAHFITNAPLAAGTILTLNDNWSVNPNGLHAGEVQWIVPVTESTSGLAGVGQRVDVWDVANGQPILIAQGVRVIGLFTSNGQPILASTPAMAASSTGDSTNNPGSVGLMALAVPAQDMSVLLGLANPAFVVDPNATHFVWRWGGPPSAPPAKVPGTPPPAPASNPKP</sequence>
<dbReference type="AlphaFoldDB" id="G8TV91"/>